<dbReference type="PANTHER" id="PTHR42756:SF1">
    <property type="entry name" value="TRANSCRIPTIONAL REPRESSOR OF EMRAB OPERON"/>
    <property type="match status" value="1"/>
</dbReference>
<dbReference type="InterPro" id="IPR036390">
    <property type="entry name" value="WH_DNA-bd_sf"/>
</dbReference>
<keyword evidence="3" id="KW-0804">Transcription</keyword>
<keyword evidence="2 5" id="KW-0238">DNA-binding</keyword>
<protein>
    <submittedName>
        <fullName evidence="5">Winged helix DNA-binding protein</fullName>
    </submittedName>
</protein>
<comment type="caution">
    <text evidence="5">The sequence shown here is derived from an EMBL/GenBank/DDBJ whole genome shotgun (WGS) entry which is preliminary data.</text>
</comment>
<accession>A0A9D2RVA0</accession>
<dbReference type="GO" id="GO:0003677">
    <property type="term" value="F:DNA binding"/>
    <property type="evidence" value="ECO:0007669"/>
    <property type="project" value="UniProtKB-KW"/>
</dbReference>
<evidence type="ECO:0000256" key="3">
    <source>
        <dbReference type="ARBA" id="ARBA00023163"/>
    </source>
</evidence>
<dbReference type="GO" id="GO:0003700">
    <property type="term" value="F:DNA-binding transcription factor activity"/>
    <property type="evidence" value="ECO:0007669"/>
    <property type="project" value="InterPro"/>
</dbReference>
<dbReference type="PRINTS" id="PR00598">
    <property type="entry name" value="HTHMARR"/>
</dbReference>
<name>A0A9D2RVA0_9FIRM</name>
<dbReference type="EMBL" id="DWYZ01000013">
    <property type="protein sequence ID" value="HJB27269.1"/>
    <property type="molecule type" value="Genomic_DNA"/>
</dbReference>
<feature type="domain" description="HTH marR-type" evidence="4">
    <location>
        <begin position="1"/>
        <end position="135"/>
    </location>
</feature>
<dbReference type="Proteomes" id="UP000823842">
    <property type="component" value="Unassembled WGS sequence"/>
</dbReference>
<dbReference type="PROSITE" id="PS50995">
    <property type="entry name" value="HTH_MARR_2"/>
    <property type="match status" value="1"/>
</dbReference>
<evidence type="ECO:0000256" key="1">
    <source>
        <dbReference type="ARBA" id="ARBA00023015"/>
    </source>
</evidence>
<dbReference type="PANTHER" id="PTHR42756">
    <property type="entry name" value="TRANSCRIPTIONAL REGULATOR, MARR"/>
    <property type="match status" value="1"/>
</dbReference>
<dbReference type="AlphaFoldDB" id="A0A9D2RVA0"/>
<dbReference type="InterPro" id="IPR036388">
    <property type="entry name" value="WH-like_DNA-bd_sf"/>
</dbReference>
<evidence type="ECO:0000313" key="5">
    <source>
        <dbReference type="EMBL" id="HJB27269.1"/>
    </source>
</evidence>
<proteinExistence type="predicted"/>
<evidence type="ECO:0000256" key="2">
    <source>
        <dbReference type="ARBA" id="ARBA00023125"/>
    </source>
</evidence>
<gene>
    <name evidence="5" type="ORF">IAA06_00530</name>
</gene>
<keyword evidence="1" id="KW-0805">Transcription regulation</keyword>
<dbReference type="Pfam" id="PF12802">
    <property type="entry name" value="MarR_2"/>
    <property type="match status" value="1"/>
</dbReference>
<evidence type="ECO:0000259" key="4">
    <source>
        <dbReference type="PROSITE" id="PS50995"/>
    </source>
</evidence>
<dbReference type="Gene3D" id="1.10.10.10">
    <property type="entry name" value="Winged helix-like DNA-binding domain superfamily/Winged helix DNA-binding domain"/>
    <property type="match status" value="1"/>
</dbReference>
<organism evidence="5 6">
    <name type="scientific">Candidatus Blautia faecavium</name>
    <dbReference type="NCBI Taxonomy" id="2838487"/>
    <lineage>
        <taxon>Bacteria</taxon>
        <taxon>Bacillati</taxon>
        <taxon>Bacillota</taxon>
        <taxon>Clostridia</taxon>
        <taxon>Lachnospirales</taxon>
        <taxon>Lachnospiraceae</taxon>
        <taxon>Blautia</taxon>
    </lineage>
</organism>
<dbReference type="SUPFAM" id="SSF46785">
    <property type="entry name" value="Winged helix' DNA-binding domain"/>
    <property type="match status" value="1"/>
</dbReference>
<evidence type="ECO:0000313" key="6">
    <source>
        <dbReference type="Proteomes" id="UP000823842"/>
    </source>
</evidence>
<dbReference type="SMART" id="SM00347">
    <property type="entry name" value="HTH_MARR"/>
    <property type="match status" value="1"/>
</dbReference>
<dbReference type="InterPro" id="IPR000835">
    <property type="entry name" value="HTH_MarR-typ"/>
</dbReference>
<sequence>MYYEKLAEEFIHIRTRMLKSPQNQQISRAMQGEKAVLDFLMAHGKKAHPKELSRTLAVSSARIACILNHMEEKELVIRTADELDNRQTIVILTEKGAVISRKQHQELQRLIAQMLEDLGPEDADALLRITKKIADGFEKTEKIPGKERICD</sequence>
<reference evidence="5" key="1">
    <citation type="journal article" date="2021" name="PeerJ">
        <title>Extensive microbial diversity within the chicken gut microbiome revealed by metagenomics and culture.</title>
        <authorList>
            <person name="Gilroy R."/>
            <person name="Ravi A."/>
            <person name="Getino M."/>
            <person name="Pursley I."/>
            <person name="Horton D.L."/>
            <person name="Alikhan N.F."/>
            <person name="Baker D."/>
            <person name="Gharbi K."/>
            <person name="Hall N."/>
            <person name="Watson M."/>
            <person name="Adriaenssens E.M."/>
            <person name="Foster-Nyarko E."/>
            <person name="Jarju S."/>
            <person name="Secka A."/>
            <person name="Antonio M."/>
            <person name="Oren A."/>
            <person name="Chaudhuri R.R."/>
            <person name="La Ragione R."/>
            <person name="Hildebrand F."/>
            <person name="Pallen M.J."/>
        </authorList>
    </citation>
    <scope>NUCLEOTIDE SEQUENCE</scope>
    <source>
        <strain evidence="5">ChiSjej1B19-5720</strain>
    </source>
</reference>
<reference evidence="5" key="2">
    <citation type="submission" date="2021-04" db="EMBL/GenBank/DDBJ databases">
        <authorList>
            <person name="Gilroy R."/>
        </authorList>
    </citation>
    <scope>NUCLEOTIDE SEQUENCE</scope>
    <source>
        <strain evidence="5">ChiSjej1B19-5720</strain>
    </source>
</reference>